<feature type="region of interest" description="Disordered" evidence="9">
    <location>
        <begin position="111"/>
        <end position="131"/>
    </location>
</feature>
<dbReference type="GO" id="GO:0005886">
    <property type="term" value="C:plasma membrane"/>
    <property type="evidence" value="ECO:0007669"/>
    <property type="project" value="UniProtKB-SubCell"/>
</dbReference>
<evidence type="ECO:0000313" key="15">
    <source>
        <dbReference type="Proteomes" id="UP000035352"/>
    </source>
</evidence>
<keyword evidence="15" id="KW-1185">Reference proteome</keyword>
<dbReference type="SUPFAM" id="SSF47384">
    <property type="entry name" value="Homodimeric domain of signal transducing histidine kinase"/>
    <property type="match status" value="1"/>
</dbReference>
<dbReference type="SUPFAM" id="SSF52172">
    <property type="entry name" value="CheY-like"/>
    <property type="match status" value="1"/>
</dbReference>
<proteinExistence type="predicted"/>
<dbReference type="InterPro" id="IPR035965">
    <property type="entry name" value="PAS-like_dom_sf"/>
</dbReference>
<dbReference type="CDD" id="cd18774">
    <property type="entry name" value="PDC2_HK_sensor"/>
    <property type="match status" value="1"/>
</dbReference>
<dbReference type="EC" id="2.7.13.3" evidence="3"/>
<dbReference type="InterPro" id="IPR004358">
    <property type="entry name" value="Sig_transdc_His_kin-like_C"/>
</dbReference>
<dbReference type="SUPFAM" id="SSF55874">
    <property type="entry name" value="ATPase domain of HSP90 chaperone/DNA topoisomerase II/histidine kinase"/>
    <property type="match status" value="1"/>
</dbReference>
<dbReference type="PROSITE" id="PS50109">
    <property type="entry name" value="HIS_KIN"/>
    <property type="match status" value="1"/>
</dbReference>
<sequence>MTLGRRLLLLILAVLLPTACLFVWIVVATYQREAESAHQRLRETARALSLVVDRELDKRAAVARTLAASAAILEDDLARFYGEAKAASEGSGNWVVLIDAERQRLNTSVALGTPLPRHNAPPGRPLVTGRPEVSNLRIGPVSQRPVLGVFAPDRSGTPPRYNVGLIFTPDALQAIITQQRLPAGWIAAVMDKGNTVVAREPDPQRWIGKRAQPDLIAALQTRSEGFIESVSLDGIRVLAFYSRSPVYGWTFVIGVPQDILTTGARHAAWQAAASAAFLAVLSVVLALRAARGIRRPIQALGRAARELANDEVPAAERTGLVEVDAVSAALHRAGLQAAAINDELEHRAATAVAEAQEAQEQAARLQQRLLAEELLPLIIDNLPVLISYVDAEGVYRLNNRAYERWFGEPRSNITGRHVRDVAGEAAWQTLRPYMEAALAGQAVSCEHQIAYPRAGKRWVAITYVPHLTAAGSVLGVAILVHDITAHREALDELRRAEERLTQAVRAAGVGVFDHDHVSGELHWSPVIRAIHDWPPDRPPQLDSVLARVHPDDREAHLAALRSAHDPNGNGVFASDYRVLRADGKTRWISARAQTFFKGEGAARRAIRTVGAELDVTDRKRIEEALQRSDESHRLIVALHDATRELRDPALVQREVVARVGRYFGVSRCAYAEIDPSQQFALVLQDHTDGVPSVVGRHRLNDFGPRMVAQLRAGSTVVIEDVASDERLLGSGAQAAFAGLHARAGVGVPLVKDRRLVALMVLQHREPRTWRSDEVALIEQVAERTWFAVESARAEAALRESRDVLALAMRGGRMGAWSRDLVTDRVWWSAELEELFGLPPGGFSGTTEGFRSLVHPDERPALEAAVAQALERRDDYCVQFRFRHASGQWRWMEGRGRAVYATDGRPTMLYGLGIDITERMRSEEELRRLYRELSDADRRKDEFLATLAHELRNPLAPIRNALEILRLKAPPDPETRWSRDVIDRQARHLTRLVDDLLDIARITRGKIELQQERVELTTIVQGALEAAQPLVQACGHQLTVSLPPQPVWLEADVTRLTQVFLNLLNNAAKYTPHGGQIWLTAEADDAMATVAIRDTGVGIAAEHLETVFEMFSQVDPVLERAQGGLGIGLALARGLVALHGGSIRAHSAGPGRGSEFVVRLPRSRGTTSQAAADEAPAVAPRSAPQRILVVDDNRDAAESLAVLLRLGGRDVALAHDGEAALQEVRRYAPDVVLLDIGMPGMSGYEVARRIRSRPRGQQVCLVALTGWGQEDDKQRALAAGFDAHLTKPVDAQTLEATLVGAATR</sequence>
<evidence type="ECO:0000259" key="11">
    <source>
        <dbReference type="PROSITE" id="PS50110"/>
    </source>
</evidence>
<dbReference type="KEGG" id="pbh:AAW51_0543"/>
<feature type="domain" description="PAS" evidence="12">
    <location>
        <begin position="825"/>
        <end position="872"/>
    </location>
</feature>
<dbReference type="Gene3D" id="3.30.450.40">
    <property type="match status" value="1"/>
</dbReference>
<evidence type="ECO:0000256" key="9">
    <source>
        <dbReference type="SAM" id="MobiDB-lite"/>
    </source>
</evidence>
<feature type="domain" description="Histidine kinase" evidence="10">
    <location>
        <begin position="945"/>
        <end position="1163"/>
    </location>
</feature>
<feature type="modified residue" description="4-aspartylphosphate" evidence="7">
    <location>
        <position position="1234"/>
    </location>
</feature>
<evidence type="ECO:0000256" key="1">
    <source>
        <dbReference type="ARBA" id="ARBA00000085"/>
    </source>
</evidence>
<evidence type="ECO:0000313" key="14">
    <source>
        <dbReference type="EMBL" id="AKJ27234.1"/>
    </source>
</evidence>
<feature type="coiled-coil region" evidence="8">
    <location>
        <begin position="341"/>
        <end position="375"/>
    </location>
</feature>
<dbReference type="InterPro" id="IPR036097">
    <property type="entry name" value="HisK_dim/P_sf"/>
</dbReference>
<evidence type="ECO:0000256" key="2">
    <source>
        <dbReference type="ARBA" id="ARBA00004429"/>
    </source>
</evidence>
<keyword evidence="4 7" id="KW-0597">Phosphoprotein</keyword>
<evidence type="ECO:0000256" key="8">
    <source>
        <dbReference type="SAM" id="Coils"/>
    </source>
</evidence>
<dbReference type="FunFam" id="3.30.565.10:FF:000006">
    <property type="entry name" value="Sensor histidine kinase WalK"/>
    <property type="match status" value="1"/>
</dbReference>
<feature type="domain" description="Response regulatory" evidence="11">
    <location>
        <begin position="1185"/>
        <end position="1301"/>
    </location>
</feature>
<evidence type="ECO:0000256" key="7">
    <source>
        <dbReference type="PROSITE-ProRule" id="PRU00169"/>
    </source>
</evidence>
<dbReference type="Gene3D" id="3.30.565.10">
    <property type="entry name" value="Histidine kinase-like ATPase, C-terminal domain"/>
    <property type="match status" value="1"/>
</dbReference>
<dbReference type="InterPro" id="IPR003661">
    <property type="entry name" value="HisK_dim/P_dom"/>
</dbReference>
<evidence type="ECO:0000256" key="4">
    <source>
        <dbReference type="ARBA" id="ARBA00022553"/>
    </source>
</evidence>
<dbReference type="GO" id="GO:0008168">
    <property type="term" value="F:methyltransferase activity"/>
    <property type="evidence" value="ECO:0007669"/>
    <property type="project" value="UniProtKB-KW"/>
</dbReference>
<protein>
    <recommendedName>
        <fullName evidence="3">histidine kinase</fullName>
        <ecNumber evidence="3">2.7.13.3</ecNumber>
    </recommendedName>
</protein>
<evidence type="ECO:0000259" key="12">
    <source>
        <dbReference type="PROSITE" id="PS50112"/>
    </source>
</evidence>
<gene>
    <name evidence="14" type="ORF">AAW51_0543</name>
</gene>
<dbReference type="InterPro" id="IPR003594">
    <property type="entry name" value="HATPase_dom"/>
</dbReference>
<dbReference type="CDD" id="cd00130">
    <property type="entry name" value="PAS"/>
    <property type="match status" value="3"/>
</dbReference>
<dbReference type="InterPro" id="IPR000700">
    <property type="entry name" value="PAS-assoc_C"/>
</dbReference>
<dbReference type="SMART" id="SM00086">
    <property type="entry name" value="PAC"/>
    <property type="match status" value="3"/>
</dbReference>
<dbReference type="SMART" id="SM00387">
    <property type="entry name" value="HATPase_c"/>
    <property type="match status" value="1"/>
</dbReference>
<dbReference type="Pfam" id="PF08448">
    <property type="entry name" value="PAS_4"/>
    <property type="match status" value="1"/>
</dbReference>
<dbReference type="PROSITE" id="PS50113">
    <property type="entry name" value="PAC"/>
    <property type="match status" value="3"/>
</dbReference>
<dbReference type="Gene3D" id="3.30.450.20">
    <property type="entry name" value="PAS domain"/>
    <property type="match status" value="4"/>
</dbReference>
<keyword evidence="8" id="KW-0175">Coiled coil</keyword>
<dbReference type="CDD" id="cd00082">
    <property type="entry name" value="HisKA"/>
    <property type="match status" value="1"/>
</dbReference>
<dbReference type="PROSITE" id="PS50110">
    <property type="entry name" value="RESPONSE_REGULATORY"/>
    <property type="match status" value="1"/>
</dbReference>
<dbReference type="InterPro" id="IPR011006">
    <property type="entry name" value="CheY-like_superfamily"/>
</dbReference>
<dbReference type="InterPro" id="IPR000014">
    <property type="entry name" value="PAS"/>
</dbReference>
<dbReference type="PRINTS" id="PR00344">
    <property type="entry name" value="BCTRLSENSOR"/>
</dbReference>
<dbReference type="CDD" id="cd17580">
    <property type="entry name" value="REC_2_DhkD-like"/>
    <property type="match status" value="1"/>
</dbReference>
<dbReference type="SMART" id="SM00388">
    <property type="entry name" value="HisKA"/>
    <property type="match status" value="1"/>
</dbReference>
<dbReference type="PROSITE" id="PS50112">
    <property type="entry name" value="PAS"/>
    <property type="match status" value="2"/>
</dbReference>
<dbReference type="InterPro" id="IPR029016">
    <property type="entry name" value="GAF-like_dom_sf"/>
</dbReference>
<evidence type="ECO:0000259" key="10">
    <source>
        <dbReference type="PROSITE" id="PS50109"/>
    </source>
</evidence>
<dbReference type="EMBL" id="CP011371">
    <property type="protein sequence ID" value="AKJ27234.1"/>
    <property type="molecule type" value="Genomic_DNA"/>
</dbReference>
<feature type="domain" description="PAC" evidence="13">
    <location>
        <begin position="443"/>
        <end position="495"/>
    </location>
</feature>
<dbReference type="Pfam" id="PF01590">
    <property type="entry name" value="GAF"/>
    <property type="match status" value="1"/>
</dbReference>
<dbReference type="Gene3D" id="2.10.70.100">
    <property type="match status" value="1"/>
</dbReference>
<accession>A0A0G3BCW8</accession>
<dbReference type="InterPro" id="IPR003018">
    <property type="entry name" value="GAF"/>
</dbReference>
<comment type="subcellular location">
    <subcellularLocation>
        <location evidence="2">Cell inner membrane</location>
        <topology evidence="2">Multi-pass membrane protein</topology>
    </subcellularLocation>
</comment>
<dbReference type="PANTHER" id="PTHR43547">
    <property type="entry name" value="TWO-COMPONENT HISTIDINE KINASE"/>
    <property type="match status" value="1"/>
</dbReference>
<dbReference type="InterPro" id="IPR013656">
    <property type="entry name" value="PAS_4"/>
</dbReference>
<evidence type="ECO:0000256" key="6">
    <source>
        <dbReference type="ARBA" id="ARBA00022777"/>
    </source>
</evidence>
<feature type="domain" description="PAS" evidence="12">
    <location>
        <begin position="371"/>
        <end position="441"/>
    </location>
</feature>
<dbReference type="Gene3D" id="1.10.287.130">
    <property type="match status" value="1"/>
</dbReference>
<dbReference type="Gene3D" id="3.40.50.2300">
    <property type="match status" value="1"/>
</dbReference>
<dbReference type="Pfam" id="PF08447">
    <property type="entry name" value="PAS_3"/>
    <property type="match status" value="2"/>
</dbReference>
<dbReference type="InterPro" id="IPR036890">
    <property type="entry name" value="HATPase_C_sf"/>
</dbReference>
<dbReference type="PATRIC" id="fig|413882.6.peg.578"/>
<evidence type="ECO:0000259" key="13">
    <source>
        <dbReference type="PROSITE" id="PS50113"/>
    </source>
</evidence>
<comment type="catalytic activity">
    <reaction evidence="1">
        <text>ATP + protein L-histidine = ADP + protein N-phospho-L-histidine.</text>
        <dbReference type="EC" id="2.7.13.3"/>
    </reaction>
</comment>
<dbReference type="InterPro" id="IPR013655">
    <property type="entry name" value="PAS_fold_3"/>
</dbReference>
<organism evidence="14 15">
    <name type="scientific">Caldimonas brevitalea</name>
    <dbReference type="NCBI Taxonomy" id="413882"/>
    <lineage>
        <taxon>Bacteria</taxon>
        <taxon>Pseudomonadati</taxon>
        <taxon>Pseudomonadota</taxon>
        <taxon>Betaproteobacteria</taxon>
        <taxon>Burkholderiales</taxon>
        <taxon>Sphaerotilaceae</taxon>
        <taxon>Caldimonas</taxon>
    </lineage>
</organism>
<dbReference type="Pfam" id="PF00512">
    <property type="entry name" value="HisKA"/>
    <property type="match status" value="1"/>
</dbReference>
<dbReference type="Proteomes" id="UP000035352">
    <property type="component" value="Chromosome"/>
</dbReference>
<dbReference type="STRING" id="413882.AAW51_0543"/>
<name>A0A0G3BCW8_9BURK</name>
<feature type="domain" description="PAC" evidence="13">
    <location>
        <begin position="875"/>
        <end position="927"/>
    </location>
</feature>
<dbReference type="PANTHER" id="PTHR43547:SF2">
    <property type="entry name" value="HYBRID SIGNAL TRANSDUCTION HISTIDINE KINASE C"/>
    <property type="match status" value="1"/>
</dbReference>
<dbReference type="InterPro" id="IPR001610">
    <property type="entry name" value="PAC"/>
</dbReference>
<keyword evidence="5 14" id="KW-0808">Transferase</keyword>
<dbReference type="Pfam" id="PF00072">
    <property type="entry name" value="Response_reg"/>
    <property type="match status" value="1"/>
</dbReference>
<dbReference type="SMART" id="SM00448">
    <property type="entry name" value="REC"/>
    <property type="match status" value="1"/>
</dbReference>
<dbReference type="SUPFAM" id="SSF55785">
    <property type="entry name" value="PYP-like sensor domain (PAS domain)"/>
    <property type="match status" value="3"/>
</dbReference>
<dbReference type="GO" id="GO:0032259">
    <property type="term" value="P:methylation"/>
    <property type="evidence" value="ECO:0007669"/>
    <property type="project" value="UniProtKB-KW"/>
</dbReference>
<keyword evidence="14" id="KW-0489">Methyltransferase</keyword>
<dbReference type="SMART" id="SM00065">
    <property type="entry name" value="GAF"/>
    <property type="match status" value="1"/>
</dbReference>
<dbReference type="NCBIfam" id="TIGR00229">
    <property type="entry name" value="sensory_box"/>
    <property type="match status" value="2"/>
</dbReference>
<evidence type="ECO:0000256" key="3">
    <source>
        <dbReference type="ARBA" id="ARBA00012438"/>
    </source>
</evidence>
<evidence type="ECO:0000256" key="5">
    <source>
        <dbReference type="ARBA" id="ARBA00022679"/>
    </source>
</evidence>
<dbReference type="SUPFAM" id="SSF55781">
    <property type="entry name" value="GAF domain-like"/>
    <property type="match status" value="1"/>
</dbReference>
<keyword evidence="6" id="KW-0418">Kinase</keyword>
<dbReference type="Pfam" id="PF02518">
    <property type="entry name" value="HATPase_c"/>
    <property type="match status" value="1"/>
</dbReference>
<dbReference type="InterPro" id="IPR001789">
    <property type="entry name" value="Sig_transdc_resp-reg_receiver"/>
</dbReference>
<dbReference type="SMART" id="SM00091">
    <property type="entry name" value="PAS"/>
    <property type="match status" value="3"/>
</dbReference>
<dbReference type="GO" id="GO:0000155">
    <property type="term" value="F:phosphorelay sensor kinase activity"/>
    <property type="evidence" value="ECO:0007669"/>
    <property type="project" value="InterPro"/>
</dbReference>
<feature type="domain" description="PAC" evidence="13">
    <location>
        <begin position="572"/>
        <end position="627"/>
    </location>
</feature>
<dbReference type="InterPro" id="IPR005467">
    <property type="entry name" value="His_kinase_dom"/>
</dbReference>
<reference evidence="14 15" key="1">
    <citation type="submission" date="2015-05" db="EMBL/GenBank/DDBJ databases">
        <authorList>
            <person name="Tang B."/>
            <person name="Yu Y."/>
        </authorList>
    </citation>
    <scope>NUCLEOTIDE SEQUENCE [LARGE SCALE GENOMIC DNA]</scope>
    <source>
        <strain evidence="14 15">DSM 7029</strain>
    </source>
</reference>